<dbReference type="SUPFAM" id="SSF53474">
    <property type="entry name" value="alpha/beta-Hydrolases"/>
    <property type="match status" value="1"/>
</dbReference>
<evidence type="ECO:0000313" key="3">
    <source>
        <dbReference type="EMBL" id="MFC6645435.1"/>
    </source>
</evidence>
<evidence type="ECO:0000313" key="4">
    <source>
        <dbReference type="Proteomes" id="UP001596391"/>
    </source>
</evidence>
<evidence type="ECO:0000259" key="2">
    <source>
        <dbReference type="Pfam" id="PF12697"/>
    </source>
</evidence>
<accession>A0ABW1Z965</accession>
<evidence type="ECO:0000256" key="1">
    <source>
        <dbReference type="SAM" id="SignalP"/>
    </source>
</evidence>
<keyword evidence="3" id="KW-0378">Hydrolase</keyword>
<name>A0ABW1Z965_9BACT</name>
<organism evidence="3 4">
    <name type="scientific">Granulicella cerasi</name>
    <dbReference type="NCBI Taxonomy" id="741063"/>
    <lineage>
        <taxon>Bacteria</taxon>
        <taxon>Pseudomonadati</taxon>
        <taxon>Acidobacteriota</taxon>
        <taxon>Terriglobia</taxon>
        <taxon>Terriglobales</taxon>
        <taxon>Acidobacteriaceae</taxon>
        <taxon>Granulicella</taxon>
    </lineage>
</organism>
<feature type="domain" description="AB hydrolase-1" evidence="2">
    <location>
        <begin position="33"/>
        <end position="246"/>
    </location>
</feature>
<feature type="chain" id="PRO_5045299500" evidence="1">
    <location>
        <begin position="26"/>
        <end position="255"/>
    </location>
</feature>
<dbReference type="InterPro" id="IPR029058">
    <property type="entry name" value="AB_hydrolase_fold"/>
</dbReference>
<feature type="signal peptide" evidence="1">
    <location>
        <begin position="1"/>
        <end position="25"/>
    </location>
</feature>
<proteinExistence type="predicted"/>
<dbReference type="GO" id="GO:0016787">
    <property type="term" value="F:hydrolase activity"/>
    <property type="evidence" value="ECO:0007669"/>
    <property type="project" value="UniProtKB-KW"/>
</dbReference>
<dbReference type="Proteomes" id="UP001596391">
    <property type="component" value="Unassembled WGS sequence"/>
</dbReference>
<dbReference type="RefSeq" id="WP_263371804.1">
    <property type="nucleotide sequence ID" value="NZ_JAGSYD010000003.1"/>
</dbReference>
<dbReference type="EMBL" id="JBHSWI010000001">
    <property type="protein sequence ID" value="MFC6645435.1"/>
    <property type="molecule type" value="Genomic_DNA"/>
</dbReference>
<dbReference type="InterPro" id="IPR052897">
    <property type="entry name" value="Sec-Metab_Biosynth_Hydrolase"/>
</dbReference>
<keyword evidence="1" id="KW-0732">Signal</keyword>
<comment type="caution">
    <text evidence="3">The sequence shown here is derived from an EMBL/GenBank/DDBJ whole genome shotgun (WGS) entry which is preliminary data.</text>
</comment>
<sequence length="255" mass="26943">MRHFTKHLLALLVLGFFITAFPAMAQTPAVKNIVLVHGAFADASSWSKVISLLQAKGYHVTAVGNPLTSFEDDLAATKRILAVQDGPVILVGHSYGGVLITEAGNDPKVVGLVYINAFAPDAGQSITDISKPFPPAPGLGKLAPLSDGFLKLSDEGYKTAFVQDATQAEKDVLTAVQPQTAGSIFAAKPTKAAWHDKPVWYLASTQDMMINPDQEKAMAKTMNAKLTVISASHAAMVTHPREVAAVIEAAAAAQK</sequence>
<reference evidence="4" key="1">
    <citation type="journal article" date="2019" name="Int. J. Syst. Evol. Microbiol.">
        <title>The Global Catalogue of Microorganisms (GCM) 10K type strain sequencing project: providing services to taxonomists for standard genome sequencing and annotation.</title>
        <authorList>
            <consortium name="The Broad Institute Genomics Platform"/>
            <consortium name="The Broad Institute Genome Sequencing Center for Infectious Disease"/>
            <person name="Wu L."/>
            <person name="Ma J."/>
        </authorList>
    </citation>
    <scope>NUCLEOTIDE SEQUENCE [LARGE SCALE GENOMIC DNA]</scope>
    <source>
        <strain evidence="4">CGMCC 1.16026</strain>
    </source>
</reference>
<dbReference type="PANTHER" id="PTHR37017:SF11">
    <property type="entry name" value="ESTERASE_LIPASE_THIOESTERASE DOMAIN-CONTAINING PROTEIN"/>
    <property type="match status" value="1"/>
</dbReference>
<dbReference type="PANTHER" id="PTHR37017">
    <property type="entry name" value="AB HYDROLASE-1 DOMAIN-CONTAINING PROTEIN-RELATED"/>
    <property type="match status" value="1"/>
</dbReference>
<keyword evidence="4" id="KW-1185">Reference proteome</keyword>
<dbReference type="InterPro" id="IPR000073">
    <property type="entry name" value="AB_hydrolase_1"/>
</dbReference>
<dbReference type="Pfam" id="PF12697">
    <property type="entry name" value="Abhydrolase_6"/>
    <property type="match status" value="1"/>
</dbReference>
<gene>
    <name evidence="3" type="ORF">ACFQBQ_07520</name>
</gene>
<dbReference type="Gene3D" id="3.40.50.1820">
    <property type="entry name" value="alpha/beta hydrolase"/>
    <property type="match status" value="1"/>
</dbReference>
<protein>
    <submittedName>
        <fullName evidence="3">Alpha/beta hydrolase</fullName>
    </submittedName>
</protein>